<accession>A0A7S2LRZ9</accession>
<evidence type="ECO:0000256" key="1">
    <source>
        <dbReference type="SAM" id="MobiDB-lite"/>
    </source>
</evidence>
<reference evidence="2" key="1">
    <citation type="submission" date="2021-01" db="EMBL/GenBank/DDBJ databases">
        <authorList>
            <person name="Corre E."/>
            <person name="Pelletier E."/>
            <person name="Niang G."/>
            <person name="Scheremetjew M."/>
            <person name="Finn R."/>
            <person name="Kale V."/>
            <person name="Holt S."/>
            <person name="Cochrane G."/>
            <person name="Meng A."/>
            <person name="Brown T."/>
            <person name="Cohen L."/>
        </authorList>
    </citation>
    <scope>NUCLEOTIDE SEQUENCE</scope>
    <source>
        <strain evidence="2">B650</strain>
    </source>
</reference>
<name>A0A7S2LRZ9_9STRA</name>
<dbReference type="EMBL" id="HBGY01032945">
    <property type="protein sequence ID" value="CAD9612976.1"/>
    <property type="molecule type" value="Transcribed_RNA"/>
</dbReference>
<dbReference type="AlphaFoldDB" id="A0A7S2LRZ9"/>
<proteinExistence type="predicted"/>
<organism evidence="2">
    <name type="scientific">Leptocylindrus danicus</name>
    <dbReference type="NCBI Taxonomy" id="163516"/>
    <lineage>
        <taxon>Eukaryota</taxon>
        <taxon>Sar</taxon>
        <taxon>Stramenopiles</taxon>
        <taxon>Ochrophyta</taxon>
        <taxon>Bacillariophyta</taxon>
        <taxon>Coscinodiscophyceae</taxon>
        <taxon>Chaetocerotophycidae</taxon>
        <taxon>Leptocylindrales</taxon>
        <taxon>Leptocylindraceae</taxon>
        <taxon>Leptocylindrus</taxon>
    </lineage>
</organism>
<protein>
    <submittedName>
        <fullName evidence="2">Uncharacterized protein</fullName>
    </submittedName>
</protein>
<evidence type="ECO:0000313" key="2">
    <source>
        <dbReference type="EMBL" id="CAD9612976.1"/>
    </source>
</evidence>
<sequence length="109" mass="11962">MRHQQEGLPEGVNTAQSILSTDMKKAETAYEVKRQSKAYSSMYSTHSTNDRPSHILSTAPMELSERNTTGFVEPVAEETPDDNSSFSSIEDGDASVADEKEGIALYNES</sequence>
<gene>
    <name evidence="2" type="ORF">LDAN0321_LOCUS20634</name>
</gene>
<feature type="region of interest" description="Disordered" evidence="1">
    <location>
        <begin position="75"/>
        <end position="109"/>
    </location>
</feature>